<comment type="caution">
    <text evidence="2">The sequence shown here is derived from an EMBL/GenBank/DDBJ whole genome shotgun (WGS) entry which is preliminary data.</text>
</comment>
<evidence type="ECO:0000256" key="1">
    <source>
        <dbReference type="SAM" id="MobiDB-lite"/>
    </source>
</evidence>
<gene>
    <name evidence="2" type="ORF">RM780_05365</name>
</gene>
<protein>
    <submittedName>
        <fullName evidence="2">Uncharacterized protein</fullName>
    </submittedName>
</protein>
<reference evidence="3" key="1">
    <citation type="submission" date="2023-07" db="EMBL/GenBank/DDBJ databases">
        <title>30 novel species of actinomycetes from the DSMZ collection.</title>
        <authorList>
            <person name="Nouioui I."/>
        </authorList>
    </citation>
    <scope>NUCLEOTIDE SEQUENCE [LARGE SCALE GENOMIC DNA]</scope>
    <source>
        <strain evidence="3">DSM 44917</strain>
    </source>
</reference>
<organism evidence="2 3">
    <name type="scientific">Streptomyces boetiae</name>
    <dbReference type="NCBI Taxonomy" id="3075541"/>
    <lineage>
        <taxon>Bacteria</taxon>
        <taxon>Bacillati</taxon>
        <taxon>Actinomycetota</taxon>
        <taxon>Actinomycetes</taxon>
        <taxon>Kitasatosporales</taxon>
        <taxon>Streptomycetaceae</taxon>
        <taxon>Streptomyces</taxon>
    </lineage>
</organism>
<evidence type="ECO:0000313" key="2">
    <source>
        <dbReference type="EMBL" id="MDT0306390.1"/>
    </source>
</evidence>
<accession>A0ABU2L4D2</accession>
<keyword evidence="3" id="KW-1185">Reference proteome</keyword>
<feature type="compositionally biased region" description="Gly residues" evidence="1">
    <location>
        <begin position="66"/>
        <end position="87"/>
    </location>
</feature>
<evidence type="ECO:0000313" key="3">
    <source>
        <dbReference type="Proteomes" id="UP001183388"/>
    </source>
</evidence>
<sequence>MALEGPQRVLAEAGAVEGDQVAGLHRLVVALPLRKGAEVVQDLVRAAGAQGGHDALDAGEGAGDRQPGGLGVEAGPAGGRLGQVGGPGHDDLRGDGDQAEDSEPCGQGALAGGAGPGERACPGVSGRAARGVEGR</sequence>
<dbReference type="Proteomes" id="UP001183388">
    <property type="component" value="Unassembled WGS sequence"/>
</dbReference>
<proteinExistence type="predicted"/>
<name>A0ABU2L4D2_9ACTN</name>
<feature type="region of interest" description="Disordered" evidence="1">
    <location>
        <begin position="51"/>
        <end position="135"/>
    </location>
</feature>
<dbReference type="EMBL" id="JAVREN010000005">
    <property type="protein sequence ID" value="MDT0306390.1"/>
    <property type="molecule type" value="Genomic_DNA"/>
</dbReference>